<evidence type="ECO:0000259" key="6">
    <source>
        <dbReference type="Pfam" id="PF02874"/>
    </source>
</evidence>
<dbReference type="PROSITE" id="PS00152">
    <property type="entry name" value="ATPASE_ALPHA_BETA"/>
    <property type="match status" value="1"/>
</dbReference>
<evidence type="ECO:0000259" key="5">
    <source>
        <dbReference type="Pfam" id="PF00006"/>
    </source>
</evidence>
<feature type="domain" description="ATPase F1/V1/A1 complex alpha/beta subunit N-terminal" evidence="6">
    <location>
        <begin position="8"/>
        <end position="74"/>
    </location>
</feature>
<dbReference type="CDD" id="cd01135">
    <property type="entry name" value="V_A-ATPase_B"/>
    <property type="match status" value="1"/>
</dbReference>
<dbReference type="Pfam" id="PF02874">
    <property type="entry name" value="ATP-synt_ab_N"/>
    <property type="match status" value="1"/>
</dbReference>
<dbReference type="PANTHER" id="PTHR43389:SF4">
    <property type="entry name" value="V-TYPE PROTON ATPASE SUBUNIT B"/>
    <property type="match status" value="1"/>
</dbReference>
<dbReference type="InterPro" id="IPR000194">
    <property type="entry name" value="ATPase_F1/V1/A1_a/bsu_nucl-bd"/>
</dbReference>
<keyword evidence="4" id="KW-0375">Hydrogen ion transport</keyword>
<comment type="similarity">
    <text evidence="1 4">Belongs to the ATPase alpha/beta chains family.</text>
</comment>
<name>A0ABY7QVA6_9FIRM</name>
<sequence length="509" mass="56179">MLKEYRSVTEVVGPLMVVEGVEGVEYEELVDIELQTGERRRGRVIEINKDKAMVQIFEGSSGINLAGTKVRFLGHPLELGVSPDMIGRVFDGLGVPIDGGPKIIADEKIDINGTAINPVSRDYPSEFIQTGISTIDGLNTLVRGQKLPIFSGAGLPHNNVAAQIARQAKVLGTDDKFAVVFTAMGITFEEAQFFIDSFKETGAIDRAVLFMNLADDPAIERLATPKMALTCAEYLAFEQDMHVLVIMTDMTNYAEALREVSAARKEVPGRRGYPGYLYTDLAGIYERAGRIKGRKGSITQIPILTMPEDDITHPIPDLTGYITEGQIILSKELYKQGIQPPINVIPSLSRLKDKGIGADKTREDHADTMNQIYAAYTSGKEAKELSVILGESALSEADKAFAKFADAFERDYVDQGYETNRDIEETLDTGWKLLSIIPKTELKRIDDKLIAKYLSEETVTETKKAPHEVLSKKVDKTIDQIDKERQDSSLAAAKAVLETMHTDTQKGRD</sequence>
<evidence type="ECO:0000256" key="3">
    <source>
        <dbReference type="ARBA" id="ARBA00023065"/>
    </source>
</evidence>
<comment type="function">
    <text evidence="4">Produces ATP from ADP in the presence of a proton gradient across the membrane. The V-type beta chain is a regulatory subunit.</text>
</comment>
<dbReference type="RefSeq" id="WP_271191374.1">
    <property type="nucleotide sequence ID" value="NZ_CP115667.1"/>
</dbReference>
<reference evidence="8 9" key="1">
    <citation type="submission" date="2023-01" db="EMBL/GenBank/DDBJ databases">
        <authorList>
            <person name="Lee S.H."/>
            <person name="Jung H.S."/>
            <person name="Yun J.U."/>
        </authorList>
    </citation>
    <scope>NUCLEOTIDE SEQUENCE [LARGE SCALE GENOMIC DNA]</scope>
    <source>
        <strain evidence="8 9">CBA3646</strain>
    </source>
</reference>
<dbReference type="PIRSF" id="PIRSF039114">
    <property type="entry name" value="V-ATPsynth_beta/V-ATPase_B"/>
    <property type="match status" value="1"/>
</dbReference>
<evidence type="ECO:0000256" key="4">
    <source>
        <dbReference type="HAMAP-Rule" id="MF_00310"/>
    </source>
</evidence>
<dbReference type="CDD" id="cd18118">
    <property type="entry name" value="ATP-synt_V_A-type_beta_N"/>
    <property type="match status" value="1"/>
</dbReference>
<keyword evidence="4" id="KW-0066">ATP synthesis</keyword>
<keyword evidence="3 4" id="KW-0406">Ion transport</keyword>
<protein>
    <recommendedName>
        <fullName evidence="4">V-type ATP synthase beta chain</fullName>
    </recommendedName>
    <alternativeName>
        <fullName evidence="4">V-ATPase subunit B</fullName>
    </alternativeName>
</protein>
<dbReference type="InterPro" id="IPR022879">
    <property type="entry name" value="V-ATPase_su_B/beta"/>
</dbReference>
<proteinExistence type="inferred from homology"/>
<dbReference type="Pfam" id="PF22919">
    <property type="entry name" value="ATP-synt_VA_C"/>
    <property type="match status" value="1"/>
</dbReference>
<dbReference type="Pfam" id="PF00006">
    <property type="entry name" value="ATP-synt_ab"/>
    <property type="match status" value="1"/>
</dbReference>
<feature type="domain" description="ATPase F1/V1/A1 complex alpha/beta subunit nucleotide-binding" evidence="5">
    <location>
        <begin position="131"/>
        <end position="349"/>
    </location>
</feature>
<organism evidence="8 9">
    <name type="scientific">Peptoniphilus equinus</name>
    <dbReference type="NCBI Taxonomy" id="3016343"/>
    <lineage>
        <taxon>Bacteria</taxon>
        <taxon>Bacillati</taxon>
        <taxon>Bacillota</taxon>
        <taxon>Tissierellia</taxon>
        <taxon>Tissierellales</taxon>
        <taxon>Peptoniphilaceae</taxon>
        <taxon>Peptoniphilus</taxon>
    </lineage>
</organism>
<dbReference type="Gene3D" id="3.40.50.12240">
    <property type="match status" value="1"/>
</dbReference>
<dbReference type="InterPro" id="IPR027417">
    <property type="entry name" value="P-loop_NTPase"/>
</dbReference>
<evidence type="ECO:0000313" key="8">
    <source>
        <dbReference type="EMBL" id="WBW49843.1"/>
    </source>
</evidence>
<dbReference type="PANTHER" id="PTHR43389">
    <property type="entry name" value="V-TYPE PROTON ATPASE SUBUNIT B"/>
    <property type="match status" value="1"/>
</dbReference>
<gene>
    <name evidence="4" type="primary">atpB</name>
    <name evidence="8" type="ORF">O6R05_07525</name>
</gene>
<feature type="domain" description="ATP synthase A/B type C-terminal" evidence="7">
    <location>
        <begin position="355"/>
        <end position="453"/>
    </location>
</feature>
<keyword evidence="2 4" id="KW-0813">Transport</keyword>
<dbReference type="EMBL" id="CP115667">
    <property type="protein sequence ID" value="WBW49843.1"/>
    <property type="molecule type" value="Genomic_DNA"/>
</dbReference>
<keyword evidence="9" id="KW-1185">Reference proteome</keyword>
<evidence type="ECO:0000256" key="2">
    <source>
        <dbReference type="ARBA" id="ARBA00022448"/>
    </source>
</evidence>
<dbReference type="InterPro" id="IPR055190">
    <property type="entry name" value="ATP-synt_VA_C"/>
</dbReference>
<dbReference type="NCBIfam" id="NF003235">
    <property type="entry name" value="PRK04196.1"/>
    <property type="match status" value="1"/>
</dbReference>
<dbReference type="InterPro" id="IPR004100">
    <property type="entry name" value="ATPase_F1/V1/A1_a/bsu_N"/>
</dbReference>
<dbReference type="SUPFAM" id="SSF47917">
    <property type="entry name" value="C-terminal domain of alpha and beta subunits of F1 ATP synthase"/>
    <property type="match status" value="1"/>
</dbReference>
<accession>A0ABY7QVA6</accession>
<dbReference type="CDD" id="cd18112">
    <property type="entry name" value="ATP-synt_V_A-type_beta_C"/>
    <property type="match status" value="1"/>
</dbReference>
<dbReference type="HAMAP" id="MF_00310">
    <property type="entry name" value="ATP_synth_B_arch"/>
    <property type="match status" value="1"/>
</dbReference>
<evidence type="ECO:0000256" key="1">
    <source>
        <dbReference type="ARBA" id="ARBA00008936"/>
    </source>
</evidence>
<dbReference type="InterPro" id="IPR020003">
    <property type="entry name" value="ATPase_a/bsu_AS"/>
</dbReference>
<evidence type="ECO:0000313" key="9">
    <source>
        <dbReference type="Proteomes" id="UP001210339"/>
    </source>
</evidence>
<evidence type="ECO:0000259" key="7">
    <source>
        <dbReference type="Pfam" id="PF22919"/>
    </source>
</evidence>
<dbReference type="SUPFAM" id="SSF52540">
    <property type="entry name" value="P-loop containing nucleoside triphosphate hydrolases"/>
    <property type="match status" value="1"/>
</dbReference>
<dbReference type="Proteomes" id="UP001210339">
    <property type="component" value="Chromosome"/>
</dbReference>